<keyword evidence="1" id="KW-0677">Repeat</keyword>
<evidence type="ECO:0000256" key="1">
    <source>
        <dbReference type="ARBA" id="ARBA00022737"/>
    </source>
</evidence>
<accession>A0A5D0HXR6</accession>
<comment type="caution">
    <text evidence="6">The sequence shown here is derived from an EMBL/GenBank/DDBJ whole genome shotgun (WGS) entry which is preliminary data.</text>
</comment>
<keyword evidence="4" id="KW-0175">Coiled coil</keyword>
<feature type="coiled-coil region" evidence="4">
    <location>
        <begin position="168"/>
        <end position="202"/>
    </location>
</feature>
<dbReference type="Pfam" id="PF07719">
    <property type="entry name" value="TPR_2"/>
    <property type="match status" value="1"/>
</dbReference>
<dbReference type="OrthoDB" id="1522899at2"/>
<evidence type="ECO:0000256" key="3">
    <source>
        <dbReference type="PROSITE-ProRule" id="PRU00339"/>
    </source>
</evidence>
<name>A0A5D0HXR6_9FLAO</name>
<reference evidence="6 7" key="1">
    <citation type="submission" date="2019-08" db="EMBL/GenBank/DDBJ databases">
        <title>Seonamhaeicola sediminis sp. nov., isolated from marine sediment.</title>
        <authorList>
            <person name="Cao W.R."/>
        </authorList>
    </citation>
    <scope>NUCLEOTIDE SEQUENCE [LARGE SCALE GENOMIC DNA]</scope>
    <source>
        <strain evidence="6 7">B011</strain>
    </source>
</reference>
<dbReference type="Pfam" id="PF13181">
    <property type="entry name" value="TPR_8"/>
    <property type="match status" value="1"/>
</dbReference>
<proteinExistence type="predicted"/>
<feature type="chain" id="PRO_5023128183" evidence="5">
    <location>
        <begin position="21"/>
        <end position="459"/>
    </location>
</feature>
<evidence type="ECO:0000256" key="2">
    <source>
        <dbReference type="ARBA" id="ARBA00022803"/>
    </source>
</evidence>
<feature type="signal peptide" evidence="5">
    <location>
        <begin position="1"/>
        <end position="20"/>
    </location>
</feature>
<dbReference type="PROSITE" id="PS50005">
    <property type="entry name" value="TPR"/>
    <property type="match status" value="1"/>
</dbReference>
<evidence type="ECO:0000256" key="4">
    <source>
        <dbReference type="SAM" id="Coils"/>
    </source>
</evidence>
<dbReference type="InterPro" id="IPR013105">
    <property type="entry name" value="TPR_2"/>
</dbReference>
<evidence type="ECO:0000256" key="5">
    <source>
        <dbReference type="SAM" id="SignalP"/>
    </source>
</evidence>
<dbReference type="InterPro" id="IPR011990">
    <property type="entry name" value="TPR-like_helical_dom_sf"/>
</dbReference>
<keyword evidence="2 3" id="KW-0802">TPR repeat</keyword>
<dbReference type="Gene3D" id="1.25.40.10">
    <property type="entry name" value="Tetratricopeptide repeat domain"/>
    <property type="match status" value="1"/>
</dbReference>
<evidence type="ECO:0000313" key="7">
    <source>
        <dbReference type="Proteomes" id="UP000323930"/>
    </source>
</evidence>
<feature type="repeat" description="TPR" evidence="3">
    <location>
        <begin position="334"/>
        <end position="367"/>
    </location>
</feature>
<dbReference type="Proteomes" id="UP000323930">
    <property type="component" value="Unassembled WGS sequence"/>
</dbReference>
<protein>
    <submittedName>
        <fullName evidence="6">Tetratricopeptide repeat protein</fullName>
    </submittedName>
</protein>
<keyword evidence="7" id="KW-1185">Reference proteome</keyword>
<organism evidence="6 7">
    <name type="scientific">Seonamhaeicola marinus</name>
    <dbReference type="NCBI Taxonomy" id="1912246"/>
    <lineage>
        <taxon>Bacteria</taxon>
        <taxon>Pseudomonadati</taxon>
        <taxon>Bacteroidota</taxon>
        <taxon>Flavobacteriia</taxon>
        <taxon>Flavobacteriales</taxon>
        <taxon>Flavobacteriaceae</taxon>
    </lineage>
</organism>
<dbReference type="RefSeq" id="WP_148542983.1">
    <property type="nucleotide sequence ID" value="NZ_VSDQ01000679.1"/>
</dbReference>
<gene>
    <name evidence="6" type="ORF">FUA24_12990</name>
</gene>
<sequence>MKLKIRIFIVFLFTITFSYAQNDLECKTKLSLFHQEVNVKNFDKAYDNWKFVKDSCPALSIAIYADGEKILRHKIKTSQGGVKKEYLNELLEVWKKRAVYYPNKTPKGVYIAKTYQLKYDNKKLLQNSNSELYEGFDMAFQTDKKNFTHPKSLYTYFSLVVDLQDEGKKTLKEVFNKYDDVNEKIEEEVANYSTKLNELIAKVDENKELTRNEKSRKTSYESYLKNYDVIKSSISKKLDDRADCVNLIPFYTKDFENHKSDAVWLKRAVSKMHQKECSEDPLYETLVIAYDEVAPSADTKFYIAYLLMKKGKINEAEKYLSEAYDLETDAFKKSKLAYKIGQILKKRKSYSKARVYFRRALKLNPSNGKPHLAIADMYAKSANNCGDTEFNKRAVYWLAAKEAKKASRVDPTLRRDSEKFVTRYEALAPSKQMVFICSCSGTKIDFSCWIADSIIVPAI</sequence>
<evidence type="ECO:0000313" key="6">
    <source>
        <dbReference type="EMBL" id="TYA74242.1"/>
    </source>
</evidence>
<dbReference type="InterPro" id="IPR019734">
    <property type="entry name" value="TPR_rpt"/>
</dbReference>
<keyword evidence="5" id="KW-0732">Signal</keyword>
<dbReference type="EMBL" id="VSDQ01000679">
    <property type="protein sequence ID" value="TYA74242.1"/>
    <property type="molecule type" value="Genomic_DNA"/>
</dbReference>
<dbReference type="AlphaFoldDB" id="A0A5D0HXR6"/>
<dbReference type="SUPFAM" id="SSF48452">
    <property type="entry name" value="TPR-like"/>
    <property type="match status" value="1"/>
</dbReference>
<dbReference type="SMART" id="SM00028">
    <property type="entry name" value="TPR"/>
    <property type="match status" value="2"/>
</dbReference>